<dbReference type="InterPro" id="IPR013083">
    <property type="entry name" value="Znf_RING/FYVE/PHD"/>
</dbReference>
<dbReference type="SMART" id="SM00490">
    <property type="entry name" value="HELICc"/>
    <property type="match status" value="1"/>
</dbReference>
<dbReference type="EMBL" id="JBDJPC010000004">
    <property type="protein sequence ID" value="KAL1506154.1"/>
    <property type="molecule type" value="Genomic_DNA"/>
</dbReference>
<dbReference type="InterPro" id="IPR011011">
    <property type="entry name" value="Znf_FYVE_PHD"/>
</dbReference>
<dbReference type="InterPro" id="IPR052583">
    <property type="entry name" value="ATP-helicase/E3_Ub-Ligase"/>
</dbReference>
<dbReference type="PROSITE" id="PS51194">
    <property type="entry name" value="HELICASE_CTER"/>
    <property type="match status" value="1"/>
</dbReference>
<dbReference type="InterPro" id="IPR048686">
    <property type="entry name" value="SHPRH_helical_1st"/>
</dbReference>
<dbReference type="PANTHER" id="PTHR45865">
    <property type="entry name" value="E3 UBIQUITIN-PROTEIN LIGASE SHPRH FAMILY MEMBER"/>
    <property type="match status" value="1"/>
</dbReference>
<dbReference type="Pfam" id="PF00097">
    <property type="entry name" value="zf-C3HC4"/>
    <property type="match status" value="1"/>
</dbReference>
<feature type="region of interest" description="Disordered" evidence="6">
    <location>
        <begin position="327"/>
        <end position="354"/>
    </location>
</feature>
<dbReference type="Gene3D" id="3.30.40.10">
    <property type="entry name" value="Zinc/RING finger domain, C3HC4 (zinc finger)"/>
    <property type="match status" value="2"/>
</dbReference>
<dbReference type="InterPro" id="IPR001650">
    <property type="entry name" value="Helicase_C-like"/>
</dbReference>
<keyword evidence="2 5" id="KW-0863">Zinc-finger</keyword>
<dbReference type="CDD" id="cd18793">
    <property type="entry name" value="SF2_C_SNF"/>
    <property type="match status" value="1"/>
</dbReference>
<dbReference type="Gene3D" id="3.40.50.10810">
    <property type="entry name" value="Tandem AAA-ATPase domain"/>
    <property type="match status" value="2"/>
</dbReference>
<dbReference type="InterPro" id="IPR001841">
    <property type="entry name" value="Znf_RING"/>
</dbReference>
<feature type="domain" description="RING-type" evidence="7">
    <location>
        <begin position="1158"/>
        <end position="1200"/>
    </location>
</feature>
<dbReference type="PROSITE" id="PS00518">
    <property type="entry name" value="ZF_RING_1"/>
    <property type="match status" value="1"/>
</dbReference>
<dbReference type="GO" id="GO:0008270">
    <property type="term" value="F:zinc ion binding"/>
    <property type="evidence" value="ECO:0007669"/>
    <property type="project" value="UniProtKB-KW"/>
</dbReference>
<protein>
    <recommendedName>
        <fullName evidence="11">E3 ubiquitin-protein ligase SHPRH</fullName>
    </recommendedName>
</protein>
<dbReference type="InterPro" id="IPR038718">
    <property type="entry name" value="SNF2-like_sf"/>
</dbReference>
<dbReference type="Proteomes" id="UP001566132">
    <property type="component" value="Unassembled WGS sequence"/>
</dbReference>
<keyword evidence="4" id="KW-0862">Zinc</keyword>
<dbReference type="SMART" id="SM00487">
    <property type="entry name" value="DEXDc"/>
    <property type="match status" value="1"/>
</dbReference>
<dbReference type="InterPro" id="IPR000330">
    <property type="entry name" value="SNF2_N"/>
</dbReference>
<dbReference type="Pfam" id="PF21325">
    <property type="entry name" value="SHPRH_helical-1st"/>
    <property type="match status" value="1"/>
</dbReference>
<feature type="compositionally biased region" description="Polar residues" evidence="6">
    <location>
        <begin position="343"/>
        <end position="354"/>
    </location>
</feature>
<feature type="domain" description="Helicase C-terminal" evidence="8">
    <location>
        <begin position="1238"/>
        <end position="1396"/>
    </location>
</feature>
<gene>
    <name evidence="9" type="ORF">ABEB36_005568</name>
</gene>
<evidence type="ECO:0000256" key="1">
    <source>
        <dbReference type="ARBA" id="ARBA00022723"/>
    </source>
</evidence>
<dbReference type="InterPro" id="IPR049730">
    <property type="entry name" value="SNF2/RAD54-like_C"/>
</dbReference>
<dbReference type="Gene3D" id="3.40.50.300">
    <property type="entry name" value="P-loop containing nucleotide triphosphate hydrolases"/>
    <property type="match status" value="1"/>
</dbReference>
<dbReference type="InterPro" id="IPR018957">
    <property type="entry name" value="Znf_C3HC4_RING-type"/>
</dbReference>
<comment type="caution">
    <text evidence="9">The sequence shown here is derived from an EMBL/GenBank/DDBJ whole genome shotgun (WGS) entry which is preliminary data.</text>
</comment>
<evidence type="ECO:0008006" key="11">
    <source>
        <dbReference type="Google" id="ProtNLM"/>
    </source>
</evidence>
<evidence type="ECO:0000256" key="2">
    <source>
        <dbReference type="ARBA" id="ARBA00022771"/>
    </source>
</evidence>
<proteinExistence type="predicted"/>
<evidence type="ECO:0000256" key="6">
    <source>
        <dbReference type="SAM" id="MobiDB-lite"/>
    </source>
</evidence>
<organism evidence="9 10">
    <name type="scientific">Hypothenemus hampei</name>
    <name type="common">Coffee berry borer</name>
    <dbReference type="NCBI Taxonomy" id="57062"/>
    <lineage>
        <taxon>Eukaryota</taxon>
        <taxon>Metazoa</taxon>
        <taxon>Ecdysozoa</taxon>
        <taxon>Arthropoda</taxon>
        <taxon>Hexapoda</taxon>
        <taxon>Insecta</taxon>
        <taxon>Pterygota</taxon>
        <taxon>Neoptera</taxon>
        <taxon>Endopterygota</taxon>
        <taxon>Coleoptera</taxon>
        <taxon>Polyphaga</taxon>
        <taxon>Cucujiformia</taxon>
        <taxon>Curculionidae</taxon>
        <taxon>Scolytinae</taxon>
        <taxon>Hypothenemus</taxon>
    </lineage>
</organism>
<dbReference type="InterPro" id="IPR014001">
    <property type="entry name" value="Helicase_ATP-bd"/>
</dbReference>
<keyword evidence="10" id="KW-1185">Reference proteome</keyword>
<dbReference type="InterPro" id="IPR027417">
    <property type="entry name" value="P-loop_NTPase"/>
</dbReference>
<reference evidence="9 10" key="1">
    <citation type="submission" date="2024-05" db="EMBL/GenBank/DDBJ databases">
        <title>Genetic variation in Jamaican populations of the coffee berry borer (Hypothenemus hampei).</title>
        <authorList>
            <person name="Errbii M."/>
            <person name="Myrie A."/>
        </authorList>
    </citation>
    <scope>NUCLEOTIDE SEQUENCE [LARGE SCALE GENOMIC DNA]</scope>
    <source>
        <strain evidence="9">JA-Hopewell-2020-01-JO</strain>
        <tissue evidence="9">Whole body</tissue>
    </source>
</reference>
<evidence type="ECO:0000256" key="4">
    <source>
        <dbReference type="ARBA" id="ARBA00022833"/>
    </source>
</evidence>
<dbReference type="Pfam" id="PF00176">
    <property type="entry name" value="SNF2-rel_dom"/>
    <property type="match status" value="1"/>
</dbReference>
<evidence type="ECO:0000259" key="8">
    <source>
        <dbReference type="PROSITE" id="PS51194"/>
    </source>
</evidence>
<dbReference type="GO" id="GO:0005634">
    <property type="term" value="C:nucleus"/>
    <property type="evidence" value="ECO:0007669"/>
    <property type="project" value="UniProtKB-ARBA"/>
</dbReference>
<dbReference type="Pfam" id="PF00271">
    <property type="entry name" value="Helicase_C"/>
    <property type="match status" value="1"/>
</dbReference>
<accession>A0ABD1EYP2</accession>
<dbReference type="PANTHER" id="PTHR45865:SF1">
    <property type="entry name" value="E3 UBIQUITIN-PROTEIN LIGASE SHPRH"/>
    <property type="match status" value="1"/>
</dbReference>
<dbReference type="SUPFAM" id="SSF57850">
    <property type="entry name" value="RING/U-box"/>
    <property type="match status" value="1"/>
</dbReference>
<evidence type="ECO:0000256" key="5">
    <source>
        <dbReference type="PROSITE-ProRule" id="PRU00175"/>
    </source>
</evidence>
<dbReference type="PROSITE" id="PS50089">
    <property type="entry name" value="ZF_RING_2"/>
    <property type="match status" value="1"/>
</dbReference>
<dbReference type="SUPFAM" id="SSF52540">
    <property type="entry name" value="P-loop containing nucleoside triphosphate hydrolases"/>
    <property type="match status" value="2"/>
</dbReference>
<dbReference type="InterPro" id="IPR017907">
    <property type="entry name" value="Znf_RING_CS"/>
</dbReference>
<evidence type="ECO:0000313" key="10">
    <source>
        <dbReference type="Proteomes" id="UP001566132"/>
    </source>
</evidence>
<dbReference type="GO" id="GO:0016787">
    <property type="term" value="F:hydrolase activity"/>
    <property type="evidence" value="ECO:0007669"/>
    <property type="project" value="UniProtKB-KW"/>
</dbReference>
<keyword evidence="1" id="KW-0479">Metal-binding</keyword>
<evidence type="ECO:0000313" key="9">
    <source>
        <dbReference type="EMBL" id="KAL1506154.1"/>
    </source>
</evidence>
<evidence type="ECO:0000259" key="7">
    <source>
        <dbReference type="PROSITE" id="PS50089"/>
    </source>
</evidence>
<dbReference type="SUPFAM" id="SSF57903">
    <property type="entry name" value="FYVE/PHD zinc finger"/>
    <property type="match status" value="1"/>
</dbReference>
<dbReference type="SMART" id="SM00184">
    <property type="entry name" value="RING"/>
    <property type="match status" value="2"/>
</dbReference>
<evidence type="ECO:0000256" key="3">
    <source>
        <dbReference type="ARBA" id="ARBA00022801"/>
    </source>
</evidence>
<sequence>MSLSNLTINSGEKLMDESLIQNNDLTASINNRSINFKYVIRKNLILVEEIHRENCFGELEIGASLINIPQNIVSCAISYHREKIEHFIINSTKIWFSSLNNVNFLIDWVESKLFSFEVIIKDKSLWLKVFLINIPLDKYTTKSSKCLKTAFNVFYNISVEDICTQPKVKRTSISNEEMNNVYQKLFGERSEIQYPELNKADLKSFNLALRPYQEQALQWMIHRESEPPLLKADKLHPLFQKITIQSGIDIYYDKYTGWVEKEPQLINNSWKGGILADEMGLGKTIEVLGLILSNKLPKNKISTNADVQSKTGKVIIIEARKTKLEPTIEDEAEAGPSKKQKVTTESAPNTSKGKSKTFQALQSIYNKTLSEYCTVNRRLPVDKRIVECVCGNATENGSVKCSDCGKIQHKKCLGWKANLGPYKCPQCWEKIDPIESKATLIVTPVALNKQWCNEISTHLKAGIRVLNYNDGSAAIYPTDLQNFDIVLTTYNVLQAELRLTNLGPSKNLRQQRKYWPEGSPLTRIFWWRLCLDEAQTVEVSHSVSAMAQKISARHRWAVTGTPMAKGVSDLFALIEYLQMEPYNDPSTWKHILYNPYLNGNTIPMYEFLSKVLWRTSKQSVIDQINIPQQTHEVHFIEFSAIEKFFYNREHELCCKRFLQIVTKFEPNMPLEKLDKRDLKNLMAPLLSLRRACSDSNAVRGKGRYLPLKKNASSMKDLLESLIIRNKIDCEECLRLIVSSINGLAGIYLLQQDTASAVKEYRKVLQLVSEYSKNAKDDKLEIDVLLIIHAMYNLSEILTYYTPTERTLRDDTLSQDCINLERKYIEKVMKETTLEKQQCDTITTTVFQCENNFIFDFDQWYSDGFDWISSVDLDSDFLTKIEAAADAVGVDSDFRIHGHSTRTMLRKIYNWHVDLRECRNLLCEAMEKLYKEDIDSNSVIIEDGVVEKAKECHLRKSQNEKNQGKTKTNKCPLCQANEKLKDYEEKLYIMKKRAEVFEDMGLEGTWKPRIEELVVKSLLSILKSKSTDKSDLINDGEMELLLLEAKKKEFKEIRKFWTLLDRQVCAHDELEICKVRLQFKTANNGKKSINKALKNLSYEQRIHNEDINLITLAEIPHQQLLLQSEEKRQNVRLEQLLGKRNYLKTLRKQQFENSNPDPCPICQGPLVNTWVILSCAHTYCMDCMAVLTKNTSEYLQCSVCRAKQDLSDVAYIRSGAQNNDDLTESEITLVGDYPRKIEEVLKLILTLRRNDSQVKILLFSTWVIMLNLLKTAFERNSIRAELAKSGPVFEKHIENFKDPLKKITVLLLPIQLGGKGLNLIEATHVILLEPLLNPADELQAIGRIHRIGQTKPTIVHKFVVCNTVEESLHMATNNDASKWEKGKITVDQLKTLFKINSNDVVDAQN</sequence>
<keyword evidence="3" id="KW-0378">Hydrolase</keyword>
<name>A0ABD1EYP2_HYPHA</name>